<proteinExistence type="predicted"/>
<dbReference type="Pfam" id="PF23604">
    <property type="entry name" value="Ig_TRAPPC10"/>
    <property type="match status" value="1"/>
</dbReference>
<feature type="region of interest" description="Disordered" evidence="4">
    <location>
        <begin position="771"/>
        <end position="807"/>
    </location>
</feature>
<accession>A0A7R9D315</accession>
<dbReference type="EMBL" id="OD003152">
    <property type="protein sequence ID" value="CAD7407169.1"/>
    <property type="molecule type" value="Genomic_DNA"/>
</dbReference>
<dbReference type="PANTHER" id="PTHR13251:SF3">
    <property type="entry name" value="TRAFFICKING PROTEIN PARTICLE COMPLEX SUBUNIT 10"/>
    <property type="match status" value="1"/>
</dbReference>
<feature type="compositionally biased region" description="Polar residues" evidence="4">
    <location>
        <begin position="840"/>
        <end position="857"/>
    </location>
</feature>
<dbReference type="GO" id="GO:0034498">
    <property type="term" value="P:early endosome to Golgi transport"/>
    <property type="evidence" value="ECO:0007669"/>
    <property type="project" value="TreeGrafter"/>
</dbReference>
<evidence type="ECO:0000256" key="2">
    <source>
        <dbReference type="ARBA" id="ARBA00022448"/>
    </source>
</evidence>
<keyword evidence="2" id="KW-0813">Transport</keyword>
<dbReference type="InterPro" id="IPR056913">
    <property type="entry name" value="TRAPPC10/Trs130_N"/>
</dbReference>
<feature type="domain" description="TRAPPC10/Trs130 C-terminal" evidence="5">
    <location>
        <begin position="1130"/>
        <end position="1316"/>
    </location>
</feature>
<evidence type="ECO:0008006" key="9">
    <source>
        <dbReference type="Google" id="ProtNLM"/>
    </source>
</evidence>
<evidence type="ECO:0000256" key="3">
    <source>
        <dbReference type="ARBA" id="ARBA00023034"/>
    </source>
</evidence>
<name>A0A7R9D315_TIMPO</name>
<dbReference type="InterPro" id="IPR022233">
    <property type="entry name" value="TRAPPC10/Trs130_C"/>
</dbReference>
<dbReference type="Pfam" id="PF23036">
    <property type="entry name" value="TRAPPC10_1st"/>
    <property type="match status" value="1"/>
</dbReference>
<comment type="subcellular location">
    <subcellularLocation>
        <location evidence="1">Golgi apparatus</location>
    </subcellularLocation>
</comment>
<feature type="domain" description="TRAPPC10/Trs130 N-terminal" evidence="6">
    <location>
        <begin position="163"/>
        <end position="466"/>
    </location>
</feature>
<evidence type="ECO:0000256" key="4">
    <source>
        <dbReference type="SAM" id="MobiDB-lite"/>
    </source>
</evidence>
<dbReference type="InterPro" id="IPR045126">
    <property type="entry name" value="TRAPPC10/Trs130"/>
</dbReference>
<feature type="region of interest" description="Disordered" evidence="4">
    <location>
        <begin position="840"/>
        <end position="863"/>
    </location>
</feature>
<feature type="domain" description="TRAPPC10 Ig-like" evidence="7">
    <location>
        <begin position="941"/>
        <end position="1052"/>
    </location>
</feature>
<evidence type="ECO:0000259" key="6">
    <source>
        <dbReference type="Pfam" id="PF23036"/>
    </source>
</evidence>
<reference evidence="8" key="1">
    <citation type="submission" date="2020-11" db="EMBL/GenBank/DDBJ databases">
        <authorList>
            <person name="Tran Van P."/>
        </authorList>
    </citation>
    <scope>NUCLEOTIDE SEQUENCE</scope>
</reference>
<organism evidence="8">
    <name type="scientific">Timema poppense</name>
    <name type="common">Walking stick</name>
    <dbReference type="NCBI Taxonomy" id="170557"/>
    <lineage>
        <taxon>Eukaryota</taxon>
        <taxon>Metazoa</taxon>
        <taxon>Ecdysozoa</taxon>
        <taxon>Arthropoda</taxon>
        <taxon>Hexapoda</taxon>
        <taxon>Insecta</taxon>
        <taxon>Pterygota</taxon>
        <taxon>Neoptera</taxon>
        <taxon>Polyneoptera</taxon>
        <taxon>Phasmatodea</taxon>
        <taxon>Timematodea</taxon>
        <taxon>Timematoidea</taxon>
        <taxon>Timematidae</taxon>
        <taxon>Timema</taxon>
    </lineage>
</organism>
<dbReference type="Pfam" id="PF12584">
    <property type="entry name" value="TRAPPC10"/>
    <property type="match status" value="1"/>
</dbReference>
<evidence type="ECO:0000313" key="8">
    <source>
        <dbReference type="EMBL" id="CAD7407169.1"/>
    </source>
</evidence>
<keyword evidence="3" id="KW-0333">Golgi apparatus</keyword>
<dbReference type="InterPro" id="IPR056917">
    <property type="entry name" value="Ig_TRAPPC10"/>
</dbReference>
<protein>
    <recommendedName>
        <fullName evidence="9">Trafficking protein particle complex subunit 10</fullName>
    </recommendedName>
</protein>
<evidence type="ECO:0000259" key="5">
    <source>
        <dbReference type="Pfam" id="PF12584"/>
    </source>
</evidence>
<gene>
    <name evidence="8" type="ORF">TPSB3V08_LOCUS5748</name>
</gene>
<dbReference type="GO" id="GO:1990071">
    <property type="term" value="C:TRAPPII protein complex"/>
    <property type="evidence" value="ECO:0007669"/>
    <property type="project" value="InterPro"/>
</dbReference>
<sequence>MEHVRDYLTFIKKKDPKETHKDIFCVVEKIPVFNGFRLNQISAISACSGYGKNKSVFVLLKKENPYIIKANCNFHVTYNTVKDGLTTFTYVIEALVIKIYSEFGSSAPNGEEHVPETDHSLPECYLRFLPHILSLFETAIRRLEDSSFASFQLDIILRGLRNAGDTVLFHSLESSLVEALPKEASEWRRSYGRAVKSVFVSASFIPFSKEILPKGGNWQLTHQPVFHIYWTECMDVDVYKMSVRDEIEAWLKTLNQHNIQDWMIVIVETYDLRKSNKLLPRTTVLDKIRSDFASKHADRCLSVINPVRSESRSAESWRGLLTRIRLLVLLAYNRTLLKFEEFIRDQRERRNELGWNFCHYFLLQEELAFVLEMLGVYDEALVQYDELDALFTQFVLNSNVGDTPAWLGTFQVPLEDWPGIVLDRNINQTHRGLIGECRASLLQFRGYLFTRQCTMLQLLSKPWELAQRCLPFLHNCVKELEILEVAAPPGAVACWLFLCSLEVLHTCGTFQEGRHVEACSLYTSGLWAYARDKLHELGALCGLLPGCDPSSQQLHTVVGLSAGMGDSREHGSYPTPTDKLKEALSSKEAFKKHYLELAELAMGTYKHIGRIRSARLVGRELAQFYLLLGERNKAAAFLSDSLKTYEEEGWRDLALRTQLELADCCDKMGDTERFVKLCAVIASAPELDMPTRISHFDKMTAALRDLSTDPPLTEPLSDCFSLGEVQVTMREGGTITKDSPVEVTVDLDSSLPCPIRGCRVDLSIEEVKTNVSTGVPAPRPQEAPAERRARRGQVSQPPPSSVASTLPHRIIVDDPLRQANNPVLSRLSMVEHLDYQQDKSLSSASMASKNTKQYLQRSDSHGRYRKTSVAARSDFSYCLSAEDVVINPGRNTVTLRCKAREKGLYRLGQLSLRVASNLEFLSGTLTPRVGFEVTREPPSVTLNMGGKDLLAGLEQDMVLTVSSGSQRIEEGACLKLHASRGLSLQVQSSEESLCQEILVPLLQTEPFTTLSMQLRVMAELPPKRDSSVIEHKVMVQCPWLVEDRIIPLHFKPPFMSTCRLHTAQVRKFVQVVVAGLTTQMVELREPELSVMSDLDLPLMSLNPQHGQKQIAGNNMNVSFMWEVDVDAVQDTPPIKTEFSVKYSPINNVTTLSSEQLFTTYKCNFDVQDYKGSELCRSGTMCHLQLKVTRVNSGPHNSLMYEVLADQTMWAVCGRTAGVISLETVDKQNITLDVMPLIGGYLPLPGIRLSKYIPADHKSPGRDLSQTLASLWLIKRLYPPPPLDMNRKIELSSHPRLEPFSPGQVYNSSKAQQVHVITSSTASQDTSQS</sequence>
<evidence type="ECO:0000256" key="1">
    <source>
        <dbReference type="ARBA" id="ARBA00004555"/>
    </source>
</evidence>
<dbReference type="PANTHER" id="PTHR13251">
    <property type="entry name" value="EPILEPSY HOLOPROSENCEPHALY CANDIDATE 1/TMEM1"/>
    <property type="match status" value="1"/>
</dbReference>
<dbReference type="GO" id="GO:0005829">
    <property type="term" value="C:cytosol"/>
    <property type="evidence" value="ECO:0007669"/>
    <property type="project" value="GOC"/>
</dbReference>
<evidence type="ECO:0000259" key="7">
    <source>
        <dbReference type="Pfam" id="PF23604"/>
    </source>
</evidence>
<dbReference type="GO" id="GO:0006891">
    <property type="term" value="P:intra-Golgi vesicle-mediated transport"/>
    <property type="evidence" value="ECO:0007669"/>
    <property type="project" value="TreeGrafter"/>
</dbReference>